<dbReference type="InterPro" id="IPR028098">
    <property type="entry name" value="Glyco_trans_4-like_N"/>
</dbReference>
<protein>
    <recommendedName>
        <fullName evidence="5">Glycosyl transferase family 1</fullName>
    </recommendedName>
</protein>
<dbReference type="PANTHER" id="PTHR45947">
    <property type="entry name" value="SULFOQUINOVOSYL TRANSFERASE SQD2"/>
    <property type="match status" value="1"/>
</dbReference>
<dbReference type="SUPFAM" id="SSF53756">
    <property type="entry name" value="UDP-Glycosyltransferase/glycogen phosphorylase"/>
    <property type="match status" value="1"/>
</dbReference>
<dbReference type="Gene3D" id="3.40.50.2000">
    <property type="entry name" value="Glycogen Phosphorylase B"/>
    <property type="match status" value="2"/>
</dbReference>
<evidence type="ECO:0000259" key="1">
    <source>
        <dbReference type="Pfam" id="PF00534"/>
    </source>
</evidence>
<dbReference type="Pfam" id="PF13439">
    <property type="entry name" value="Glyco_transf_4"/>
    <property type="match status" value="1"/>
</dbReference>
<accession>A0A1F5S362</accession>
<dbReference type="GO" id="GO:0016758">
    <property type="term" value="F:hexosyltransferase activity"/>
    <property type="evidence" value="ECO:0007669"/>
    <property type="project" value="TreeGrafter"/>
</dbReference>
<dbReference type="AlphaFoldDB" id="A0A1F5S362"/>
<organism evidence="3 4">
    <name type="scientific">Candidatus Falkowbacteria bacterium RBG_13_39_14</name>
    <dbReference type="NCBI Taxonomy" id="1797985"/>
    <lineage>
        <taxon>Bacteria</taxon>
        <taxon>Candidatus Falkowiibacteriota</taxon>
    </lineage>
</organism>
<gene>
    <name evidence="3" type="ORF">A2Y83_04165</name>
</gene>
<evidence type="ECO:0000259" key="2">
    <source>
        <dbReference type="Pfam" id="PF13439"/>
    </source>
</evidence>
<sequence length="374" mass="42319">MRIYFIGQKGIPAKFGGIERHVEDLSVRLAEMGHEVFVYTRPNYTKKELTEYRGVKLISIPSISTKHLDAITHTIRACFDLAKRDADIGHFHSIGPSSLIWLAKLLQPRTPIVSTFHTKCYLHAKWGIFAKIYLKFGEWTACKLADKTITVSHSLTKYAKGKYQTRPCYIPNGVSVPSDDTAGLSIKRWGLNRGGYMLVVSRLIGHKGIHYLIDAYKKIKTDKKLVITGDGAHTNDYVERLKKMAQGNSDIIFTGNQTGIVLQELYRNAYIFVQPSESEGLSIALLEAMAYGNAVIISDIPENIEAASKLGITFRSGDADDLKEKLEYILERPDLVFKLGSLGRKRVERCYNWNNIARETVKVYEEIIMKKLRN</sequence>
<dbReference type="STRING" id="1797985.A2Y83_04165"/>
<evidence type="ECO:0000313" key="4">
    <source>
        <dbReference type="Proteomes" id="UP000178323"/>
    </source>
</evidence>
<reference evidence="3 4" key="1">
    <citation type="journal article" date="2016" name="Nat. Commun.">
        <title>Thousands of microbial genomes shed light on interconnected biogeochemical processes in an aquifer system.</title>
        <authorList>
            <person name="Anantharaman K."/>
            <person name="Brown C.T."/>
            <person name="Hug L.A."/>
            <person name="Sharon I."/>
            <person name="Castelle C.J."/>
            <person name="Probst A.J."/>
            <person name="Thomas B.C."/>
            <person name="Singh A."/>
            <person name="Wilkins M.J."/>
            <person name="Karaoz U."/>
            <person name="Brodie E.L."/>
            <person name="Williams K.H."/>
            <person name="Hubbard S.S."/>
            <person name="Banfield J.F."/>
        </authorList>
    </citation>
    <scope>NUCLEOTIDE SEQUENCE [LARGE SCALE GENOMIC DNA]</scope>
</reference>
<dbReference type="CDD" id="cd03801">
    <property type="entry name" value="GT4_PimA-like"/>
    <property type="match status" value="1"/>
</dbReference>
<feature type="domain" description="Glycosyltransferase subfamily 4-like N-terminal" evidence="2">
    <location>
        <begin position="15"/>
        <end position="175"/>
    </location>
</feature>
<proteinExistence type="predicted"/>
<evidence type="ECO:0000313" key="3">
    <source>
        <dbReference type="EMBL" id="OGF21002.1"/>
    </source>
</evidence>
<dbReference type="Proteomes" id="UP000178323">
    <property type="component" value="Unassembled WGS sequence"/>
</dbReference>
<dbReference type="InterPro" id="IPR001296">
    <property type="entry name" value="Glyco_trans_1"/>
</dbReference>
<dbReference type="Pfam" id="PF00534">
    <property type="entry name" value="Glycos_transf_1"/>
    <property type="match status" value="1"/>
</dbReference>
<name>A0A1F5S362_9BACT</name>
<evidence type="ECO:0008006" key="5">
    <source>
        <dbReference type="Google" id="ProtNLM"/>
    </source>
</evidence>
<feature type="domain" description="Glycosyl transferase family 1" evidence="1">
    <location>
        <begin position="196"/>
        <end position="345"/>
    </location>
</feature>
<comment type="caution">
    <text evidence="3">The sequence shown here is derived from an EMBL/GenBank/DDBJ whole genome shotgun (WGS) entry which is preliminary data.</text>
</comment>
<dbReference type="EMBL" id="MFFS01000074">
    <property type="protein sequence ID" value="OGF21002.1"/>
    <property type="molecule type" value="Genomic_DNA"/>
</dbReference>
<dbReference type="PANTHER" id="PTHR45947:SF3">
    <property type="entry name" value="SULFOQUINOVOSYL TRANSFERASE SQD2"/>
    <property type="match status" value="1"/>
</dbReference>
<dbReference type="InterPro" id="IPR050194">
    <property type="entry name" value="Glycosyltransferase_grp1"/>
</dbReference>